<evidence type="ECO:0000256" key="1">
    <source>
        <dbReference type="SAM" id="Phobius"/>
    </source>
</evidence>
<evidence type="ECO:0000313" key="3">
    <source>
        <dbReference type="Proteomes" id="UP001370490"/>
    </source>
</evidence>
<comment type="caution">
    <text evidence="2">The sequence shown here is derived from an EMBL/GenBank/DDBJ whole genome shotgun (WGS) entry which is preliminary data.</text>
</comment>
<name>A0AAN8UIY5_9MAGN</name>
<reference evidence="2 3" key="1">
    <citation type="submission" date="2023-12" db="EMBL/GenBank/DDBJ databases">
        <title>A high-quality genome assembly for Dillenia turbinata (Dilleniales).</title>
        <authorList>
            <person name="Chanderbali A."/>
        </authorList>
    </citation>
    <scope>NUCLEOTIDE SEQUENCE [LARGE SCALE GENOMIC DNA]</scope>
    <source>
        <strain evidence="2">LSX21</strain>
        <tissue evidence="2">Leaf</tissue>
    </source>
</reference>
<keyword evidence="1" id="KW-0812">Transmembrane</keyword>
<proteinExistence type="predicted"/>
<evidence type="ECO:0000313" key="2">
    <source>
        <dbReference type="EMBL" id="KAK6916445.1"/>
    </source>
</evidence>
<organism evidence="2 3">
    <name type="scientific">Dillenia turbinata</name>
    <dbReference type="NCBI Taxonomy" id="194707"/>
    <lineage>
        <taxon>Eukaryota</taxon>
        <taxon>Viridiplantae</taxon>
        <taxon>Streptophyta</taxon>
        <taxon>Embryophyta</taxon>
        <taxon>Tracheophyta</taxon>
        <taxon>Spermatophyta</taxon>
        <taxon>Magnoliopsida</taxon>
        <taxon>eudicotyledons</taxon>
        <taxon>Gunneridae</taxon>
        <taxon>Pentapetalae</taxon>
        <taxon>Dilleniales</taxon>
        <taxon>Dilleniaceae</taxon>
        <taxon>Dillenia</taxon>
    </lineage>
</organism>
<keyword evidence="1" id="KW-0472">Membrane</keyword>
<protein>
    <submittedName>
        <fullName evidence="2">Uncharacterized protein</fullName>
    </submittedName>
</protein>
<gene>
    <name evidence="2" type="ORF">RJ641_019306</name>
</gene>
<dbReference type="EMBL" id="JBAMMX010000024">
    <property type="protein sequence ID" value="KAK6916445.1"/>
    <property type="molecule type" value="Genomic_DNA"/>
</dbReference>
<accession>A0AAN8UIY5</accession>
<feature type="transmembrane region" description="Helical" evidence="1">
    <location>
        <begin position="6"/>
        <end position="25"/>
    </location>
</feature>
<dbReference type="Proteomes" id="UP001370490">
    <property type="component" value="Unassembled WGS sequence"/>
</dbReference>
<keyword evidence="1" id="KW-1133">Transmembrane helix</keyword>
<dbReference type="AlphaFoldDB" id="A0AAN8UIY5"/>
<sequence length="106" mass="11794">MDNMIVHNILVCLVGGSIFKFLPLLQVRSLVSFVASDALQVLPNGTDNQKIEIDFKLIFPSCNKLHLAKCLDALLLVSREAKNIFFSTRLVTLYASLDDLSLSAHF</sequence>
<keyword evidence="3" id="KW-1185">Reference proteome</keyword>